<sequence length="297" mass="34266">MRDGLPAKVKIRLPKPLPWLDEDLRYWQVPAGDVPRGYLAPYLIAGNHNFKIWVLVETDRDAYLVWSACRGLPVGAMAVGAAGGRPDAYAAKILRNSELILDALDNDFAGRKASWDFWHKEFPNSRRWPVPPRLGKDVGDVVRPLWLERYQFALDDFYNIALDAFYLDIRSWILAGIPARVKRAVNQSMAAAKPAPAPVKPPPPPPKPKSRMEKVMEEVAKFPDYFEPFKEFCDLIKGKPVGFYRNEFGGIYVDSLKPEWGQKHHETMQAIWKMWVDHECLQEIIEYYFPDRIKERI</sequence>
<protein>
    <submittedName>
        <fullName evidence="1">Uncharacterized protein</fullName>
    </submittedName>
</protein>
<accession>A0ABQ5KH64</accession>
<comment type="caution">
    <text evidence="1">The sequence shown here is derived from an EMBL/GenBank/DDBJ whole genome shotgun (WGS) entry which is preliminary data.</text>
</comment>
<keyword evidence="2" id="KW-1185">Reference proteome</keyword>
<evidence type="ECO:0000313" key="1">
    <source>
        <dbReference type="EMBL" id="GKT30759.1"/>
    </source>
</evidence>
<evidence type="ECO:0000313" key="2">
    <source>
        <dbReference type="Proteomes" id="UP001057375"/>
    </source>
</evidence>
<gene>
    <name evidence="1" type="ORF">ADUPG1_001683</name>
</gene>
<proteinExistence type="predicted"/>
<dbReference type="Proteomes" id="UP001057375">
    <property type="component" value="Unassembled WGS sequence"/>
</dbReference>
<reference evidence="1" key="1">
    <citation type="submission" date="2022-03" db="EMBL/GenBank/DDBJ databases">
        <title>Draft genome sequence of Aduncisulcus paluster, a free-living microaerophilic Fornicata.</title>
        <authorList>
            <person name="Yuyama I."/>
            <person name="Kume K."/>
            <person name="Tamura T."/>
            <person name="Inagaki Y."/>
            <person name="Hashimoto T."/>
        </authorList>
    </citation>
    <scope>NUCLEOTIDE SEQUENCE</scope>
    <source>
        <strain evidence="1">NY0171</strain>
    </source>
</reference>
<dbReference type="EMBL" id="BQXS01001547">
    <property type="protein sequence ID" value="GKT30759.1"/>
    <property type="molecule type" value="Genomic_DNA"/>
</dbReference>
<organism evidence="1 2">
    <name type="scientific">Aduncisulcus paluster</name>
    <dbReference type="NCBI Taxonomy" id="2918883"/>
    <lineage>
        <taxon>Eukaryota</taxon>
        <taxon>Metamonada</taxon>
        <taxon>Carpediemonas-like organisms</taxon>
        <taxon>Aduncisulcus</taxon>
    </lineage>
</organism>
<name>A0ABQ5KH64_9EUKA</name>